<evidence type="ECO:0000259" key="13">
    <source>
        <dbReference type="PROSITE" id="PS50835"/>
    </source>
</evidence>
<evidence type="ECO:0000313" key="14">
    <source>
        <dbReference type="Ensembl" id="ENSPCLP00000011441.1"/>
    </source>
</evidence>
<comment type="similarity">
    <text evidence="9">Belongs to the immunoglobulin superfamily. TIM family.</text>
</comment>
<evidence type="ECO:0000256" key="5">
    <source>
        <dbReference type="ARBA" id="ARBA00023136"/>
    </source>
</evidence>
<dbReference type="PROSITE" id="PS50835">
    <property type="entry name" value="IG_LIKE"/>
    <property type="match status" value="1"/>
</dbReference>
<evidence type="ECO:0000256" key="10">
    <source>
        <dbReference type="SAM" id="MobiDB-lite"/>
    </source>
</evidence>
<dbReference type="InterPro" id="IPR003599">
    <property type="entry name" value="Ig_sub"/>
</dbReference>
<dbReference type="KEGG" id="pcoc:116232111"/>
<dbReference type="AlphaFoldDB" id="A0A669QBF5"/>
<dbReference type="PANTHER" id="PTHR46608">
    <property type="entry name" value="T-CELL IMMUNOGLOBULIN AND MUCIN DOMAIN-CONTAINING PROTEIN 4"/>
    <property type="match status" value="1"/>
</dbReference>
<dbReference type="Proteomes" id="UP000472261">
    <property type="component" value="Unplaced"/>
</dbReference>
<dbReference type="RefSeq" id="XP_031454076.1">
    <property type="nucleotide sequence ID" value="XM_031598216.1"/>
</dbReference>
<evidence type="ECO:0000256" key="3">
    <source>
        <dbReference type="ARBA" id="ARBA00022729"/>
    </source>
</evidence>
<dbReference type="InterPro" id="IPR036179">
    <property type="entry name" value="Ig-like_dom_sf"/>
</dbReference>
<dbReference type="RefSeq" id="XP_031454077.1">
    <property type="nucleotide sequence ID" value="XM_031598217.1"/>
</dbReference>
<feature type="region of interest" description="Disordered" evidence="10">
    <location>
        <begin position="136"/>
        <end position="192"/>
    </location>
</feature>
<feature type="chain" id="PRO_5025408667" description="Ig-like domain-containing protein" evidence="12">
    <location>
        <begin position="23"/>
        <end position="275"/>
    </location>
</feature>
<evidence type="ECO:0000256" key="7">
    <source>
        <dbReference type="ARBA" id="ARBA00023180"/>
    </source>
</evidence>
<keyword evidence="4 11" id="KW-1133">Transmembrane helix</keyword>
<dbReference type="GO" id="GO:0001786">
    <property type="term" value="F:phosphatidylserine binding"/>
    <property type="evidence" value="ECO:0007669"/>
    <property type="project" value="TreeGrafter"/>
</dbReference>
<dbReference type="InterPro" id="IPR013783">
    <property type="entry name" value="Ig-like_fold"/>
</dbReference>
<reference evidence="14" key="2">
    <citation type="submission" date="2025-09" db="UniProtKB">
        <authorList>
            <consortium name="Ensembl"/>
        </authorList>
    </citation>
    <scope>IDENTIFICATION</scope>
</reference>
<proteinExistence type="inferred from homology"/>
<evidence type="ECO:0000256" key="4">
    <source>
        <dbReference type="ARBA" id="ARBA00022989"/>
    </source>
</evidence>
<keyword evidence="5 11" id="KW-0472">Membrane</keyword>
<organism evidence="14 15">
    <name type="scientific">Phasianus colchicus</name>
    <name type="common">Common pheasant</name>
    <dbReference type="NCBI Taxonomy" id="9054"/>
    <lineage>
        <taxon>Eukaryota</taxon>
        <taxon>Metazoa</taxon>
        <taxon>Chordata</taxon>
        <taxon>Craniata</taxon>
        <taxon>Vertebrata</taxon>
        <taxon>Euteleostomi</taxon>
        <taxon>Archelosauria</taxon>
        <taxon>Archosauria</taxon>
        <taxon>Dinosauria</taxon>
        <taxon>Saurischia</taxon>
        <taxon>Theropoda</taxon>
        <taxon>Coelurosauria</taxon>
        <taxon>Aves</taxon>
        <taxon>Neognathae</taxon>
        <taxon>Galloanserae</taxon>
        <taxon>Galliformes</taxon>
        <taxon>Phasianidae</taxon>
        <taxon>Phasianinae</taxon>
        <taxon>Phasianus</taxon>
    </lineage>
</organism>
<keyword evidence="3 12" id="KW-0732">Signal</keyword>
<evidence type="ECO:0000256" key="12">
    <source>
        <dbReference type="SAM" id="SignalP"/>
    </source>
</evidence>
<dbReference type="OMA" id="HAEENVY"/>
<gene>
    <name evidence="14" type="primary">LOC116232111</name>
</gene>
<name>A0A669QBF5_PHACC</name>
<dbReference type="PANTHER" id="PTHR46608:SF3">
    <property type="entry name" value="T-CELL IMMUNOGLOBULIN AND MUCIN DOMAIN-CONTAINING PROTEIN 4"/>
    <property type="match status" value="1"/>
</dbReference>
<keyword evidence="15" id="KW-1185">Reference proteome</keyword>
<dbReference type="FunFam" id="2.60.40.10:FF:000774">
    <property type="entry name" value="Hepatitis A virus cellular receptor 1"/>
    <property type="match status" value="1"/>
</dbReference>
<dbReference type="GO" id="GO:0016020">
    <property type="term" value="C:membrane"/>
    <property type="evidence" value="ECO:0007669"/>
    <property type="project" value="UniProtKB-SubCell"/>
</dbReference>
<protein>
    <recommendedName>
        <fullName evidence="13">Ig-like domain-containing protein</fullName>
    </recommendedName>
</protein>
<dbReference type="GO" id="GO:0043277">
    <property type="term" value="P:apoptotic cell clearance"/>
    <property type="evidence" value="ECO:0007669"/>
    <property type="project" value="TreeGrafter"/>
</dbReference>
<evidence type="ECO:0000256" key="6">
    <source>
        <dbReference type="ARBA" id="ARBA00023157"/>
    </source>
</evidence>
<evidence type="ECO:0000256" key="9">
    <source>
        <dbReference type="ARBA" id="ARBA00038203"/>
    </source>
</evidence>
<feature type="domain" description="Ig-like" evidence="13">
    <location>
        <begin position="18"/>
        <end position="130"/>
    </location>
</feature>
<feature type="transmembrane region" description="Helical" evidence="11">
    <location>
        <begin position="209"/>
        <end position="229"/>
    </location>
</feature>
<dbReference type="Ensembl" id="ENSPCLT00000015362.1">
    <property type="protein sequence ID" value="ENSPCLP00000011441.1"/>
    <property type="gene ID" value="ENSPCLG00000009449.1"/>
</dbReference>
<evidence type="ECO:0000256" key="8">
    <source>
        <dbReference type="ARBA" id="ARBA00023319"/>
    </source>
</evidence>
<reference evidence="14" key="1">
    <citation type="submission" date="2025-08" db="UniProtKB">
        <authorList>
            <consortium name="Ensembl"/>
        </authorList>
    </citation>
    <scope>IDENTIFICATION</scope>
</reference>
<keyword evidence="7" id="KW-0325">Glycoprotein</keyword>
<feature type="compositionally biased region" description="Polar residues" evidence="10">
    <location>
        <begin position="168"/>
        <end position="192"/>
    </location>
</feature>
<dbReference type="Gene3D" id="2.60.40.10">
    <property type="entry name" value="Immunoglobulins"/>
    <property type="match status" value="1"/>
</dbReference>
<dbReference type="SUPFAM" id="SSF48726">
    <property type="entry name" value="Immunoglobulin"/>
    <property type="match status" value="1"/>
</dbReference>
<feature type="compositionally biased region" description="Low complexity" evidence="10">
    <location>
        <begin position="141"/>
        <end position="157"/>
    </location>
</feature>
<comment type="subcellular location">
    <subcellularLocation>
        <location evidence="1">Membrane</location>
        <topology evidence="1">Single-pass type I membrane protein</topology>
    </subcellularLocation>
</comment>
<dbReference type="InterPro" id="IPR013106">
    <property type="entry name" value="Ig_V-set"/>
</dbReference>
<dbReference type="SMART" id="SM00409">
    <property type="entry name" value="IG"/>
    <property type="match status" value="1"/>
</dbReference>
<keyword evidence="6" id="KW-1015">Disulfide bond</keyword>
<evidence type="ECO:0000256" key="2">
    <source>
        <dbReference type="ARBA" id="ARBA00022692"/>
    </source>
</evidence>
<keyword evidence="2 11" id="KW-0812">Transmembrane</keyword>
<dbReference type="OrthoDB" id="434099at2759"/>
<accession>A0A669QBF5</accession>
<evidence type="ECO:0000256" key="1">
    <source>
        <dbReference type="ARBA" id="ARBA00004479"/>
    </source>
</evidence>
<dbReference type="GeneID" id="116232111"/>
<feature type="signal peptide" evidence="12">
    <location>
        <begin position="1"/>
        <end position="22"/>
    </location>
</feature>
<dbReference type="GO" id="GO:0060097">
    <property type="term" value="P:cytoskeletal rearrangement involved in phagocytosis, engulfment"/>
    <property type="evidence" value="ECO:0007669"/>
    <property type="project" value="TreeGrafter"/>
</dbReference>
<dbReference type="Pfam" id="PF07686">
    <property type="entry name" value="V-set"/>
    <property type="match status" value="1"/>
</dbReference>
<sequence>MSSHFFLDWILLIWLTGPTVSGLLVKGEVGQNITVPCFYTVKTEHDITSMCWGRDACPPSKCSYPIIWTDGRKVTEGYHAKYALKGDLLKGNVSLTILNAQETDSGTYCCRVEIPGWFNDKTTNLQVVVERARVSTASPLTHTSPPTSAPGSASEASFTVRTWPPASETETPETASGSYSSTSDYPEVTSSLQNSSISTHSQQYSEKNVYLRTGLCVGFLLILVLGLFLGRRYLRNMKKLSKFASSVAFWRQERAGNQSALEVEIHAEENIYTIH</sequence>
<evidence type="ECO:0000256" key="11">
    <source>
        <dbReference type="SAM" id="Phobius"/>
    </source>
</evidence>
<dbReference type="InterPro" id="IPR007110">
    <property type="entry name" value="Ig-like_dom"/>
</dbReference>
<keyword evidence="8" id="KW-0393">Immunoglobulin domain</keyword>
<evidence type="ECO:0000313" key="15">
    <source>
        <dbReference type="Proteomes" id="UP000472261"/>
    </source>
</evidence>